<reference evidence="1" key="1">
    <citation type="submission" date="2022-06" db="EMBL/GenBank/DDBJ databases">
        <title>Isolation of gut microbiota from human fecal samples.</title>
        <authorList>
            <person name="Pamer E.G."/>
            <person name="Barat B."/>
            <person name="Waligurski E."/>
            <person name="Medina S."/>
            <person name="Paddock L."/>
            <person name="Mostad J."/>
        </authorList>
    </citation>
    <scope>NUCLEOTIDE SEQUENCE</scope>
    <source>
        <strain evidence="1">DFI.6.22</strain>
    </source>
</reference>
<accession>A0AAJ1CGI8</accession>
<dbReference type="Proteomes" id="UP001205035">
    <property type="component" value="Unassembled WGS sequence"/>
</dbReference>
<sequence length="190" mass="21206">MADIKLDPKNYRVHGEKNKAIIRKSLEDCGTGRSILLDGDDVVIAGNGVYEQAQALGLPVRVIESDGRELIAIKRTDLKTEDDKRRALALADNHASDTSVFNIDSVLMDFSPEELDMWEFEIDTANIDLLSEVEQNGFKNAVNESSDLFTLSFALPKSMKEDVEAYIKRNGKDNLTQLIISEVCRDAEVK</sequence>
<organism evidence="1 2">
    <name type="scientific">Alistipes onderdonkii</name>
    <dbReference type="NCBI Taxonomy" id="328813"/>
    <lineage>
        <taxon>Bacteria</taxon>
        <taxon>Pseudomonadati</taxon>
        <taxon>Bacteroidota</taxon>
        <taxon>Bacteroidia</taxon>
        <taxon>Bacteroidales</taxon>
        <taxon>Rikenellaceae</taxon>
        <taxon>Alistipes</taxon>
    </lineage>
</organism>
<proteinExistence type="predicted"/>
<comment type="caution">
    <text evidence="1">The sequence shown here is derived from an EMBL/GenBank/DDBJ whole genome shotgun (WGS) entry which is preliminary data.</text>
</comment>
<dbReference type="RefSeq" id="WP_256166624.1">
    <property type="nucleotide sequence ID" value="NZ_JANGBQ010000039.1"/>
</dbReference>
<evidence type="ECO:0008006" key="3">
    <source>
        <dbReference type="Google" id="ProtNLM"/>
    </source>
</evidence>
<gene>
    <name evidence="1" type="ORF">NE651_14755</name>
</gene>
<name>A0AAJ1CGI8_9BACT</name>
<dbReference type="EMBL" id="JANGBQ010000039">
    <property type="protein sequence ID" value="MCQ5084145.1"/>
    <property type="molecule type" value="Genomic_DNA"/>
</dbReference>
<evidence type="ECO:0000313" key="1">
    <source>
        <dbReference type="EMBL" id="MCQ5084145.1"/>
    </source>
</evidence>
<protein>
    <recommendedName>
        <fullName evidence="3">ParB/Sulfiredoxin domain-containing protein</fullName>
    </recommendedName>
</protein>
<dbReference type="AlphaFoldDB" id="A0AAJ1CGI8"/>
<evidence type="ECO:0000313" key="2">
    <source>
        <dbReference type="Proteomes" id="UP001205035"/>
    </source>
</evidence>